<dbReference type="Proteomes" id="UP000199475">
    <property type="component" value="Unassembled WGS sequence"/>
</dbReference>
<dbReference type="Gene3D" id="3.40.50.150">
    <property type="entry name" value="Vaccinia Virus protein VP39"/>
    <property type="match status" value="1"/>
</dbReference>
<dbReference type="PANTHER" id="PTHR43861">
    <property type="entry name" value="TRANS-ACONITATE 2-METHYLTRANSFERASE-RELATED"/>
    <property type="match status" value="1"/>
</dbReference>
<dbReference type="GO" id="GO:0032259">
    <property type="term" value="P:methylation"/>
    <property type="evidence" value="ECO:0007669"/>
    <property type="project" value="UniProtKB-KW"/>
</dbReference>
<evidence type="ECO:0000259" key="1">
    <source>
        <dbReference type="Pfam" id="PF08241"/>
    </source>
</evidence>
<feature type="domain" description="Methyltransferase type 11" evidence="1">
    <location>
        <begin position="43"/>
        <end position="135"/>
    </location>
</feature>
<keyword evidence="3" id="KW-1185">Reference proteome</keyword>
<reference evidence="2 3" key="1">
    <citation type="submission" date="2016-10" db="EMBL/GenBank/DDBJ databases">
        <authorList>
            <person name="de Groot N.N."/>
        </authorList>
    </citation>
    <scope>NUCLEOTIDE SEQUENCE [LARGE SCALE GENOMIC DNA]</scope>
    <source>
        <strain evidence="2 3">CGMCC 1.9159</strain>
    </source>
</reference>
<evidence type="ECO:0000313" key="3">
    <source>
        <dbReference type="Proteomes" id="UP000199475"/>
    </source>
</evidence>
<accession>A0A1G9M8U9</accession>
<dbReference type="GO" id="GO:0008757">
    <property type="term" value="F:S-adenosylmethionine-dependent methyltransferase activity"/>
    <property type="evidence" value="ECO:0007669"/>
    <property type="project" value="InterPro"/>
</dbReference>
<organism evidence="2 3">
    <name type="scientific">Tessaracoccus oleiagri</name>
    <dbReference type="NCBI Taxonomy" id="686624"/>
    <lineage>
        <taxon>Bacteria</taxon>
        <taxon>Bacillati</taxon>
        <taxon>Actinomycetota</taxon>
        <taxon>Actinomycetes</taxon>
        <taxon>Propionibacteriales</taxon>
        <taxon>Propionibacteriaceae</taxon>
        <taxon>Tessaracoccus</taxon>
    </lineage>
</organism>
<dbReference type="InterPro" id="IPR029063">
    <property type="entry name" value="SAM-dependent_MTases_sf"/>
</dbReference>
<dbReference type="STRING" id="686624.SAMN04488242_2478"/>
<proteinExistence type="predicted"/>
<sequence length="231" mass="25780">MRTDYDSFAEDYNRENETSLLNAWYTRPAMLDLVGDVRGRHVLDIGCGAGPLAADLVERGARVSGFDSSPAMLEIARRRLGDRADLRVADLGEPLPYDDESFDVACAALVLHYLRDWEGPLAEIRRVLRPGGRLVAAVNHPLAYAMTEQKYFGIVQHELRHSFAGREASLFMWHRTLHDISSAVNAANLRIVSLHEPPVADDTPEELLPPSGVRRFISFLFLVLEREGATA</sequence>
<dbReference type="AlphaFoldDB" id="A0A1G9M8U9"/>
<keyword evidence="2" id="KW-0808">Transferase</keyword>
<dbReference type="InterPro" id="IPR013216">
    <property type="entry name" value="Methyltransf_11"/>
</dbReference>
<protein>
    <submittedName>
        <fullName evidence="2">Methyltransferase domain-containing protein</fullName>
    </submittedName>
</protein>
<dbReference type="CDD" id="cd02440">
    <property type="entry name" value="AdoMet_MTases"/>
    <property type="match status" value="1"/>
</dbReference>
<dbReference type="EMBL" id="FNGP01000005">
    <property type="protein sequence ID" value="SDL70676.1"/>
    <property type="molecule type" value="Genomic_DNA"/>
</dbReference>
<keyword evidence="2" id="KW-0489">Methyltransferase</keyword>
<name>A0A1G9M8U9_9ACTN</name>
<dbReference type="Pfam" id="PF08241">
    <property type="entry name" value="Methyltransf_11"/>
    <property type="match status" value="1"/>
</dbReference>
<dbReference type="RefSeq" id="WP_093252744.1">
    <property type="nucleotide sequence ID" value="NZ_FNGP01000005.1"/>
</dbReference>
<evidence type="ECO:0000313" key="2">
    <source>
        <dbReference type="EMBL" id="SDL70676.1"/>
    </source>
</evidence>
<gene>
    <name evidence="2" type="ORF">SAMN04488242_2478</name>
</gene>
<dbReference type="SUPFAM" id="SSF53335">
    <property type="entry name" value="S-adenosyl-L-methionine-dependent methyltransferases"/>
    <property type="match status" value="1"/>
</dbReference>
<dbReference type="OrthoDB" id="9805171at2"/>